<accession>A0A2S0MEA2</accession>
<feature type="signal peptide" evidence="5">
    <location>
        <begin position="1"/>
        <end position="33"/>
    </location>
</feature>
<dbReference type="Proteomes" id="UP000239709">
    <property type="component" value="Chromosome"/>
</dbReference>
<dbReference type="EMBL" id="CP027666">
    <property type="protein sequence ID" value="AVO34222.1"/>
    <property type="molecule type" value="Genomic_DNA"/>
</dbReference>
<dbReference type="PROSITE" id="PS51257">
    <property type="entry name" value="PROKAR_LIPOPROTEIN"/>
    <property type="match status" value="1"/>
</dbReference>
<evidence type="ECO:0000256" key="2">
    <source>
        <dbReference type="ARBA" id="ARBA00007261"/>
    </source>
</evidence>
<evidence type="ECO:0000313" key="8">
    <source>
        <dbReference type="EMBL" id="AVO34222.1"/>
    </source>
</evidence>
<dbReference type="KEGG" id="otk:C6570_08230"/>
<dbReference type="AlphaFoldDB" id="A0A2S0MEA2"/>
<protein>
    <submittedName>
        <fullName evidence="8">Peptidase M16</fullName>
    </submittedName>
</protein>
<dbReference type="Gene3D" id="3.30.830.10">
    <property type="entry name" value="Metalloenzyme, LuxS/M16 peptidase-like"/>
    <property type="match status" value="2"/>
</dbReference>
<dbReference type="Pfam" id="PF00675">
    <property type="entry name" value="Peptidase_M16"/>
    <property type="match status" value="1"/>
</dbReference>
<feature type="region of interest" description="Disordered" evidence="4">
    <location>
        <begin position="38"/>
        <end position="57"/>
    </location>
</feature>
<dbReference type="SUPFAM" id="SSF63411">
    <property type="entry name" value="LuxS/MPP-like metallohydrolase"/>
    <property type="match status" value="2"/>
</dbReference>
<dbReference type="GO" id="GO:0004222">
    <property type="term" value="F:metalloendopeptidase activity"/>
    <property type="evidence" value="ECO:0007669"/>
    <property type="project" value="InterPro"/>
</dbReference>
<comment type="similarity">
    <text evidence="2 3">Belongs to the peptidase M16 family.</text>
</comment>
<feature type="domain" description="Peptidase M16 N-terminal" evidence="6">
    <location>
        <begin position="80"/>
        <end position="215"/>
    </location>
</feature>
<feature type="region of interest" description="Disordered" evidence="4">
    <location>
        <begin position="479"/>
        <end position="501"/>
    </location>
</feature>
<evidence type="ECO:0000256" key="3">
    <source>
        <dbReference type="RuleBase" id="RU004447"/>
    </source>
</evidence>
<feature type="compositionally biased region" description="Low complexity" evidence="4">
    <location>
        <begin position="40"/>
        <end position="57"/>
    </location>
</feature>
<dbReference type="GO" id="GO:0006508">
    <property type="term" value="P:proteolysis"/>
    <property type="evidence" value="ECO:0007669"/>
    <property type="project" value="InterPro"/>
</dbReference>
<organism evidence="8 9">
    <name type="scientific">Ottowia oryzae</name>
    <dbReference type="NCBI Taxonomy" id="2109914"/>
    <lineage>
        <taxon>Bacteria</taxon>
        <taxon>Pseudomonadati</taxon>
        <taxon>Pseudomonadota</taxon>
        <taxon>Betaproteobacteria</taxon>
        <taxon>Burkholderiales</taxon>
        <taxon>Comamonadaceae</taxon>
        <taxon>Ottowia</taxon>
    </lineage>
</organism>
<evidence type="ECO:0000256" key="1">
    <source>
        <dbReference type="ARBA" id="ARBA00001947"/>
    </source>
</evidence>
<gene>
    <name evidence="8" type="ORF">C6570_08230</name>
</gene>
<evidence type="ECO:0000256" key="4">
    <source>
        <dbReference type="SAM" id="MobiDB-lite"/>
    </source>
</evidence>
<evidence type="ECO:0000259" key="7">
    <source>
        <dbReference type="Pfam" id="PF05193"/>
    </source>
</evidence>
<dbReference type="InterPro" id="IPR011765">
    <property type="entry name" value="Pept_M16_N"/>
</dbReference>
<dbReference type="InterPro" id="IPR050361">
    <property type="entry name" value="MPP/UQCRC_Complex"/>
</dbReference>
<dbReference type="Pfam" id="PF05193">
    <property type="entry name" value="Peptidase_M16_C"/>
    <property type="match status" value="1"/>
</dbReference>
<feature type="domain" description="Peptidase M16 C-terminal" evidence="7">
    <location>
        <begin position="228"/>
        <end position="413"/>
    </location>
</feature>
<reference evidence="8 9" key="1">
    <citation type="submission" date="2018-03" db="EMBL/GenBank/DDBJ databases">
        <title>Genome sequencing of Ottowia sp.</title>
        <authorList>
            <person name="Kim S.-J."/>
            <person name="Heo J."/>
            <person name="Kwon S.-W."/>
        </authorList>
    </citation>
    <scope>NUCLEOTIDE SEQUENCE [LARGE SCALE GENOMIC DNA]</scope>
    <source>
        <strain evidence="8 9">KADR8-3</strain>
    </source>
</reference>
<evidence type="ECO:0000259" key="6">
    <source>
        <dbReference type="Pfam" id="PF00675"/>
    </source>
</evidence>
<comment type="cofactor">
    <cofactor evidence="1">
        <name>Zn(2+)</name>
        <dbReference type="ChEBI" id="CHEBI:29105"/>
    </cofactor>
</comment>
<dbReference type="RefSeq" id="WP_106702777.1">
    <property type="nucleotide sequence ID" value="NZ_CP027666.1"/>
</dbReference>
<dbReference type="GO" id="GO:0046872">
    <property type="term" value="F:metal ion binding"/>
    <property type="evidence" value="ECO:0007669"/>
    <property type="project" value="InterPro"/>
</dbReference>
<dbReference type="OrthoDB" id="9811314at2"/>
<dbReference type="PROSITE" id="PS00143">
    <property type="entry name" value="INSULINASE"/>
    <property type="match status" value="1"/>
</dbReference>
<proteinExistence type="inferred from homology"/>
<keyword evidence="5" id="KW-0732">Signal</keyword>
<dbReference type="PANTHER" id="PTHR11851">
    <property type="entry name" value="METALLOPROTEASE"/>
    <property type="match status" value="1"/>
</dbReference>
<keyword evidence="9" id="KW-1185">Reference proteome</keyword>
<dbReference type="PANTHER" id="PTHR11851:SF49">
    <property type="entry name" value="MITOCHONDRIAL-PROCESSING PEPTIDASE SUBUNIT ALPHA"/>
    <property type="match status" value="1"/>
</dbReference>
<dbReference type="InterPro" id="IPR001431">
    <property type="entry name" value="Pept_M16_Zn_BS"/>
</dbReference>
<evidence type="ECO:0000256" key="5">
    <source>
        <dbReference type="SAM" id="SignalP"/>
    </source>
</evidence>
<evidence type="ECO:0000313" key="9">
    <source>
        <dbReference type="Proteomes" id="UP000239709"/>
    </source>
</evidence>
<name>A0A2S0MEA2_9BURK</name>
<sequence>MQRDSTPFTLAACRRAAAPFALAALALALTACAAPPPAAQAPAASSPAATATTAQRPASADAAQQFTLANGMTLIVKPDRRAPTAVHMLWVRVGSVDEVSGTTGVAHVLEHMMFKGTDTLPPGEFSRRVAELGGRENAFTNRDYTGYYQQVPANRLADVMALEADRFAHNRWSDEEFGKELAVIKEERRMRTDDNPRALMYEQQMAATFVASPYRVPVIGWMGDLDAIQPQDARDFYKRWYTPANAAVVVVGDVDPQQVLAMAQKAYGGIPARALPVRKPQPEPLQKGVRRIAVKAPAEQAVVSLAFKVPQMDSLDASPSNDDALALTVLAAVLDGYSGARLDRALTQGPHRVADSASAGNGLFGRGPQLFMLTGVPAAGKTPQQVEAALRAEVARVAKDGVSEAELARVKTQWVASQVYKRDSVMGQAQEIGALWVQGMPLDADVRLVQRLRGITAAQVQAAAKKYFGDDQLTVATLVPQPRDPAAKPRPAPAAAAGDMR</sequence>
<feature type="chain" id="PRO_5015403447" evidence="5">
    <location>
        <begin position="34"/>
        <end position="501"/>
    </location>
</feature>
<dbReference type="InterPro" id="IPR007863">
    <property type="entry name" value="Peptidase_M16_C"/>
</dbReference>
<dbReference type="InterPro" id="IPR011249">
    <property type="entry name" value="Metalloenz_LuxS/M16"/>
</dbReference>